<proteinExistence type="predicted"/>
<dbReference type="PANTHER" id="PTHR21310:SF58">
    <property type="entry name" value="AMINOGLYCOSIDE PHOSPHOTRANSFERASE DOMAIN-CONTAINING PROTEIN"/>
    <property type="match status" value="1"/>
</dbReference>
<evidence type="ECO:0000313" key="2">
    <source>
        <dbReference type="Proteomes" id="UP000509510"/>
    </source>
</evidence>
<dbReference type="InterPro" id="IPR051678">
    <property type="entry name" value="AGP_Transferase"/>
</dbReference>
<dbReference type="AlphaFoldDB" id="A0A7H8RB62"/>
<dbReference type="EMBL" id="CP055903">
    <property type="protein sequence ID" value="QKX63674.1"/>
    <property type="molecule type" value="Genomic_DNA"/>
</dbReference>
<dbReference type="KEGG" id="trg:TRUGW13939_10845"/>
<dbReference type="InterPro" id="IPR011009">
    <property type="entry name" value="Kinase-like_dom_sf"/>
</dbReference>
<dbReference type="SUPFAM" id="SSF56112">
    <property type="entry name" value="Protein kinase-like (PK-like)"/>
    <property type="match status" value="1"/>
</dbReference>
<evidence type="ECO:0008006" key="3">
    <source>
        <dbReference type="Google" id="ProtNLM"/>
    </source>
</evidence>
<dbReference type="Proteomes" id="UP000509510">
    <property type="component" value="Chromosome VI"/>
</dbReference>
<dbReference type="GeneID" id="55998324"/>
<evidence type="ECO:0000313" key="1">
    <source>
        <dbReference type="EMBL" id="QKX63674.1"/>
    </source>
</evidence>
<reference evidence="2" key="1">
    <citation type="submission" date="2020-06" db="EMBL/GenBank/DDBJ databases">
        <title>A chromosome-scale genome assembly of Talaromyces rugulosus W13939.</title>
        <authorList>
            <person name="Wang B."/>
            <person name="Guo L."/>
            <person name="Ye K."/>
            <person name="Wang L."/>
        </authorList>
    </citation>
    <scope>NUCLEOTIDE SEQUENCE [LARGE SCALE GENOMIC DNA]</scope>
    <source>
        <strain evidence="2">W13939</strain>
    </source>
</reference>
<dbReference type="RefSeq" id="XP_035349848.1">
    <property type="nucleotide sequence ID" value="XM_035493955.1"/>
</dbReference>
<name>A0A7H8RB62_TALRU</name>
<gene>
    <name evidence="1" type="ORF">TRUGW13939_10845</name>
</gene>
<sequence>MDHCLPANVSSSRPVRESILEIDDHSWIVGDRLIISLQPAVPSGPFWSDGADAFYTISELASQQPQPQTRSLSPTSRIKLVHDAGDANAAWRIGEAFLKVQKQSHQQRTREHTTLDFLHDPANGIELTSSIPRVLYHNEFNERYYLMTTRVAGETLEKAWPAMGEAAKQACVTQVVDTCKALARKENDKICGIDGDLSNECKVGIIDWEMTGFVPKAWIRTKFCVCGAMDFDFTAIDVKRSKEWRQRVQLQLAQEGFSEVAEAWERLFWENYQAIYTK</sequence>
<organism evidence="1 2">
    <name type="scientific">Talaromyces rugulosus</name>
    <name type="common">Penicillium rugulosum</name>
    <dbReference type="NCBI Taxonomy" id="121627"/>
    <lineage>
        <taxon>Eukaryota</taxon>
        <taxon>Fungi</taxon>
        <taxon>Dikarya</taxon>
        <taxon>Ascomycota</taxon>
        <taxon>Pezizomycotina</taxon>
        <taxon>Eurotiomycetes</taxon>
        <taxon>Eurotiomycetidae</taxon>
        <taxon>Eurotiales</taxon>
        <taxon>Trichocomaceae</taxon>
        <taxon>Talaromyces</taxon>
        <taxon>Talaromyces sect. Islandici</taxon>
    </lineage>
</organism>
<keyword evidence="2" id="KW-1185">Reference proteome</keyword>
<dbReference type="PANTHER" id="PTHR21310">
    <property type="entry name" value="AMINOGLYCOSIDE PHOSPHOTRANSFERASE-RELATED-RELATED"/>
    <property type="match status" value="1"/>
</dbReference>
<protein>
    <recommendedName>
        <fullName evidence="3">Aminoglycoside phosphotransferase domain-containing protein</fullName>
    </recommendedName>
</protein>
<accession>A0A7H8RB62</accession>
<dbReference type="OrthoDB" id="5229124at2759"/>